<dbReference type="Pfam" id="PF03705">
    <property type="entry name" value="CheR_N"/>
    <property type="match status" value="1"/>
</dbReference>
<evidence type="ECO:0000256" key="3">
    <source>
        <dbReference type="ARBA" id="ARBA00022603"/>
    </source>
</evidence>
<dbReference type="Proteomes" id="UP000284841">
    <property type="component" value="Unassembled WGS sequence"/>
</dbReference>
<accession>A0A415DTM1</accession>
<dbReference type="EC" id="2.1.1.80" evidence="2"/>
<sequence>MIRLSEAEYLEIVEYMKEHFGINLSKKKTLIECRLAKPLKNHGIESFDGYMDMVKKDRSGQAAAEMVDCLTTNYTYFLREPAHFDLLQEKILPDIFDRIRMGVCNIWCAGCSTGEECYSMAMAVADFRDKRAGALPKISIKATDISKSVLREAEEGIYPIEELERIPKPWRERYCKKVGEKSFQVDRNLRSWIHFRKENLMQPEGAVKYDLIFCRNVMIYFDREAKGKLIRKFENSLNPGGYLILGHAELLSREDTKLEPVFPAVYQRI</sequence>
<dbReference type="InterPro" id="IPR050903">
    <property type="entry name" value="Bact_Chemotaxis_MeTrfase"/>
</dbReference>
<evidence type="ECO:0000256" key="5">
    <source>
        <dbReference type="ARBA" id="ARBA00022691"/>
    </source>
</evidence>
<dbReference type="OrthoDB" id="9816309at2"/>
<keyword evidence="5" id="KW-0949">S-adenosyl-L-methionine</keyword>
<name>A0A415DTM1_9FIRM</name>
<dbReference type="InterPro" id="IPR022641">
    <property type="entry name" value="CheR_N"/>
</dbReference>
<protein>
    <recommendedName>
        <fullName evidence="2">protein-glutamate O-methyltransferase</fullName>
        <ecNumber evidence="2">2.1.1.80</ecNumber>
    </recommendedName>
</protein>
<dbReference type="SMART" id="SM00138">
    <property type="entry name" value="MeTrc"/>
    <property type="match status" value="1"/>
</dbReference>
<keyword evidence="4 7" id="KW-0808">Transferase</keyword>
<keyword evidence="8" id="KW-1185">Reference proteome</keyword>
<dbReference type="GO" id="GO:0008983">
    <property type="term" value="F:protein-glutamate O-methyltransferase activity"/>
    <property type="evidence" value="ECO:0007669"/>
    <property type="project" value="UniProtKB-EC"/>
</dbReference>
<comment type="caution">
    <text evidence="7">The sequence shown here is derived from an EMBL/GenBank/DDBJ whole genome shotgun (WGS) entry which is preliminary data.</text>
</comment>
<dbReference type="EMBL" id="QRMS01000009">
    <property type="protein sequence ID" value="RHJ83368.1"/>
    <property type="molecule type" value="Genomic_DNA"/>
</dbReference>
<dbReference type="Gene3D" id="1.10.155.10">
    <property type="entry name" value="Chemotaxis receptor methyltransferase CheR, N-terminal domain"/>
    <property type="match status" value="1"/>
</dbReference>
<dbReference type="InterPro" id="IPR029063">
    <property type="entry name" value="SAM-dependent_MTases_sf"/>
</dbReference>
<dbReference type="InterPro" id="IPR022642">
    <property type="entry name" value="CheR_C"/>
</dbReference>
<dbReference type="STRING" id="1776384.GCA_900086585_01459"/>
<evidence type="ECO:0000313" key="8">
    <source>
        <dbReference type="Proteomes" id="UP000284841"/>
    </source>
</evidence>
<dbReference type="SUPFAM" id="SSF47757">
    <property type="entry name" value="Chemotaxis receptor methyltransferase CheR, N-terminal domain"/>
    <property type="match status" value="1"/>
</dbReference>
<dbReference type="RefSeq" id="WP_067535886.1">
    <property type="nucleotide sequence ID" value="NZ_AP025567.1"/>
</dbReference>
<dbReference type="AlphaFoldDB" id="A0A415DTM1"/>
<dbReference type="PRINTS" id="PR00996">
    <property type="entry name" value="CHERMTFRASE"/>
</dbReference>
<dbReference type="InterPro" id="IPR000780">
    <property type="entry name" value="CheR_MeTrfase"/>
</dbReference>
<gene>
    <name evidence="7" type="ORF">DW099_18810</name>
</gene>
<dbReference type="Gene3D" id="3.40.50.150">
    <property type="entry name" value="Vaccinia Virus protein VP39"/>
    <property type="match status" value="1"/>
</dbReference>
<comment type="catalytic activity">
    <reaction evidence="1">
        <text>L-glutamyl-[protein] + S-adenosyl-L-methionine = [protein]-L-glutamate 5-O-methyl ester + S-adenosyl-L-homocysteine</text>
        <dbReference type="Rhea" id="RHEA:24452"/>
        <dbReference type="Rhea" id="RHEA-COMP:10208"/>
        <dbReference type="Rhea" id="RHEA-COMP:10311"/>
        <dbReference type="ChEBI" id="CHEBI:29973"/>
        <dbReference type="ChEBI" id="CHEBI:57856"/>
        <dbReference type="ChEBI" id="CHEBI:59789"/>
        <dbReference type="ChEBI" id="CHEBI:82795"/>
        <dbReference type="EC" id="2.1.1.80"/>
    </reaction>
</comment>
<dbReference type="SUPFAM" id="SSF53335">
    <property type="entry name" value="S-adenosyl-L-methionine-dependent methyltransferases"/>
    <property type="match status" value="1"/>
</dbReference>
<dbReference type="InterPro" id="IPR036804">
    <property type="entry name" value="CheR_N_sf"/>
</dbReference>
<dbReference type="PANTHER" id="PTHR24422:SF19">
    <property type="entry name" value="CHEMOTAXIS PROTEIN METHYLTRANSFERASE"/>
    <property type="match status" value="1"/>
</dbReference>
<dbReference type="Pfam" id="PF01739">
    <property type="entry name" value="CheR"/>
    <property type="match status" value="1"/>
</dbReference>
<organism evidence="7 8">
    <name type="scientific">Emergencia timonensis</name>
    <dbReference type="NCBI Taxonomy" id="1776384"/>
    <lineage>
        <taxon>Bacteria</taxon>
        <taxon>Bacillati</taxon>
        <taxon>Bacillota</taxon>
        <taxon>Clostridia</taxon>
        <taxon>Peptostreptococcales</taxon>
        <taxon>Anaerovoracaceae</taxon>
        <taxon>Emergencia</taxon>
    </lineage>
</organism>
<dbReference type="GO" id="GO:0032259">
    <property type="term" value="P:methylation"/>
    <property type="evidence" value="ECO:0007669"/>
    <property type="project" value="UniProtKB-KW"/>
</dbReference>
<evidence type="ECO:0000313" key="7">
    <source>
        <dbReference type="EMBL" id="RHJ83368.1"/>
    </source>
</evidence>
<dbReference type="InterPro" id="IPR026024">
    <property type="entry name" value="Chemotaxis_MeTrfase_CheR"/>
</dbReference>
<dbReference type="PROSITE" id="PS50123">
    <property type="entry name" value="CHER"/>
    <property type="match status" value="1"/>
</dbReference>
<evidence type="ECO:0000256" key="1">
    <source>
        <dbReference type="ARBA" id="ARBA00001541"/>
    </source>
</evidence>
<dbReference type="PANTHER" id="PTHR24422">
    <property type="entry name" value="CHEMOTAXIS PROTEIN METHYLTRANSFERASE"/>
    <property type="match status" value="1"/>
</dbReference>
<dbReference type="GeneID" id="83003838"/>
<feature type="domain" description="CheR-type methyltransferase" evidence="6">
    <location>
        <begin position="1"/>
        <end position="269"/>
    </location>
</feature>
<keyword evidence="3 7" id="KW-0489">Methyltransferase</keyword>
<reference evidence="7 8" key="1">
    <citation type="submission" date="2018-08" db="EMBL/GenBank/DDBJ databases">
        <title>A genome reference for cultivated species of the human gut microbiota.</title>
        <authorList>
            <person name="Zou Y."/>
            <person name="Xue W."/>
            <person name="Luo G."/>
        </authorList>
    </citation>
    <scope>NUCLEOTIDE SEQUENCE [LARGE SCALE GENOMIC DNA]</scope>
    <source>
        <strain evidence="7 8">AM07-24</strain>
    </source>
</reference>
<evidence type="ECO:0000256" key="2">
    <source>
        <dbReference type="ARBA" id="ARBA00012534"/>
    </source>
</evidence>
<proteinExistence type="predicted"/>
<evidence type="ECO:0000259" key="6">
    <source>
        <dbReference type="PROSITE" id="PS50123"/>
    </source>
</evidence>
<dbReference type="PIRSF" id="PIRSF000410">
    <property type="entry name" value="CheR"/>
    <property type="match status" value="1"/>
</dbReference>
<evidence type="ECO:0000256" key="4">
    <source>
        <dbReference type="ARBA" id="ARBA00022679"/>
    </source>
</evidence>
<dbReference type="CDD" id="cd02440">
    <property type="entry name" value="AdoMet_MTases"/>
    <property type="match status" value="1"/>
</dbReference>